<gene>
    <name evidence="1" type="ORF">IE53DRAFT_374852</name>
</gene>
<keyword evidence="2" id="KW-1185">Reference proteome</keyword>
<protein>
    <submittedName>
        <fullName evidence="1">Phosphatidylinositol 3-kinase</fullName>
    </submittedName>
</protein>
<sequence>MDKDFYSFARLTDLNLDLTFRISSLQGRLERKTRSQLLEQPQARHWGVHQSNYPDLYVSCRLYSDNKPLTVPYRTAYKAFKHNHQWSEWITLPYKLCDLPLNAQLAFTVYDVAGSSSANVIGGSTFRLFSKKGTLKNAQHRLFLWKGLEGDGSAETGTPSKVGDVQDEMGRLEKLIKRHERGDLPRIDWLDKLAYRQIEKVHKMESENSDDLFLYIDMPRFDLPIVFCEQEGPLPSSSPSSTPSMGPYSTLGPVTAANTSATGTSSSTPTPSTLAAANNVSQNGQQGQSASTIEASLFTIVDPEVFRENPVEAKHRRLVRSHRSGPLDRELKPNAAVRDELNEILSYPPTRVLTTAEMDRIWSFRFYLTRDPKGLTKFLKSVVWSDPGEAKQATEVLLPMWTEPALDDALELLGPTFRDPRVRAYAVRQLERAGDELVQALKFDELATQSNSGNVGHDGTISGHGRDRRNLLASRHLGLASSSAASTALEDSGLTDFLIRRSLRNPVLGNNFYWYLVVECEDKSLGKLFRRIKQKYLDRMSEVENGNELRNLFRRQGELINTLSQKAKELRSSRDPRPKKIDKLRAIISDSKHGLQRFDPPIPLPIDAEVRVTGIVAEKSTVFKSNLFPLRLQFTRAPNRVAPGPGVTRSGSSNIVSSVADLGLELDAHGDQPEESMSGDDQGQPTYALIFKNGDDLRQDQLVIQLFTLMDRLLRNENLDLKITPYKVLATGSVDGMVQFVESMSIAAIMGEYGGSLLNYLRHHHSDPSSPSSYHVKASVFDTFIRSCVDFGYILGRDPKPFPPPVKVCKEMVDAMGGTSSPHYGRFKSLCYTAFTSLRKSANLILNLVALMVDANVPDIKVEPDKAVLKVQDKFMLELSEDEAIKHFEALLNETSYLSTMFDRLHDMAQYFRQ</sequence>
<evidence type="ECO:0000313" key="1">
    <source>
        <dbReference type="EMBL" id="PWN50000.1"/>
    </source>
</evidence>
<dbReference type="EMBL" id="KZ819981">
    <property type="protein sequence ID" value="PWN50000.1"/>
    <property type="molecule type" value="Genomic_DNA"/>
</dbReference>
<proteinExistence type="predicted"/>
<name>A0ACD0NW09_9BASI</name>
<reference evidence="1 2" key="1">
    <citation type="journal article" date="2018" name="Mol. Biol. Evol.">
        <title>Broad Genomic Sampling Reveals a Smut Pathogenic Ancestry of the Fungal Clade Ustilaginomycotina.</title>
        <authorList>
            <person name="Kijpornyongpan T."/>
            <person name="Mondo S.J."/>
            <person name="Barry K."/>
            <person name="Sandor L."/>
            <person name="Lee J."/>
            <person name="Lipzen A."/>
            <person name="Pangilinan J."/>
            <person name="LaButti K."/>
            <person name="Hainaut M."/>
            <person name="Henrissat B."/>
            <person name="Grigoriev I.V."/>
            <person name="Spatafora J.W."/>
            <person name="Aime M.C."/>
        </authorList>
    </citation>
    <scope>NUCLEOTIDE SEQUENCE [LARGE SCALE GENOMIC DNA]</scope>
    <source>
        <strain evidence="1 2">SA 807</strain>
    </source>
</reference>
<dbReference type="Proteomes" id="UP000245626">
    <property type="component" value="Unassembled WGS sequence"/>
</dbReference>
<accession>A0ACD0NW09</accession>
<organism evidence="1 2">
    <name type="scientific">Violaceomyces palustris</name>
    <dbReference type="NCBI Taxonomy" id="1673888"/>
    <lineage>
        <taxon>Eukaryota</taxon>
        <taxon>Fungi</taxon>
        <taxon>Dikarya</taxon>
        <taxon>Basidiomycota</taxon>
        <taxon>Ustilaginomycotina</taxon>
        <taxon>Ustilaginomycetes</taxon>
        <taxon>Violaceomycetales</taxon>
        <taxon>Violaceomycetaceae</taxon>
        <taxon>Violaceomyces</taxon>
    </lineage>
</organism>
<evidence type="ECO:0000313" key="2">
    <source>
        <dbReference type="Proteomes" id="UP000245626"/>
    </source>
</evidence>